<accession>A0ABN6E4P3</accession>
<gene>
    <name evidence="1" type="ORF">CaldiYA01_03100</name>
</gene>
<protein>
    <submittedName>
        <fullName evidence="1">Uncharacterized protein</fullName>
    </submittedName>
</protein>
<dbReference type="EMBL" id="AP024480">
    <property type="protein sequence ID" value="BCS80350.1"/>
    <property type="molecule type" value="Genomic_DNA"/>
</dbReference>
<proteinExistence type="predicted"/>
<sequence length="56" mass="6912">MGTSNKFNIIFSKEAYKYLQKLPQNIRLSFFFQNYKTTWEVKRFLQIQRRCSQDNI</sequence>
<name>A0ABN6E4P3_9FIRM</name>
<evidence type="ECO:0000313" key="2">
    <source>
        <dbReference type="Proteomes" id="UP000663623"/>
    </source>
</evidence>
<organism evidence="1 2">
    <name type="scientific">Caldicellulosiruptor diazotrophicus</name>
    <dbReference type="NCBI Taxonomy" id="2806205"/>
    <lineage>
        <taxon>Bacteria</taxon>
        <taxon>Bacillati</taxon>
        <taxon>Bacillota</taxon>
        <taxon>Bacillota incertae sedis</taxon>
        <taxon>Caldicellulosiruptorales</taxon>
        <taxon>Caldicellulosiruptoraceae</taxon>
        <taxon>Caldicellulosiruptor</taxon>
    </lineage>
</organism>
<reference evidence="1 2" key="1">
    <citation type="submission" date="2021-02" db="EMBL/GenBank/DDBJ databases">
        <title>Nitrogen-fixing ability and nitrogen fixation related genes of thermophilic fermentative bacteria in the genus Caldicellulosiruptor.</title>
        <authorList>
            <person name="Chen Y."/>
            <person name="Nishihara A."/>
            <person name="Haruta S."/>
        </authorList>
    </citation>
    <scope>NUCLEOTIDE SEQUENCE [LARGE SCALE GENOMIC DNA]</scope>
    <source>
        <strain evidence="1 2">YA01</strain>
    </source>
</reference>
<evidence type="ECO:0000313" key="1">
    <source>
        <dbReference type="EMBL" id="BCS80350.1"/>
    </source>
</evidence>
<dbReference type="Proteomes" id="UP000663623">
    <property type="component" value="Chromosome"/>
</dbReference>
<keyword evidence="2" id="KW-1185">Reference proteome</keyword>